<dbReference type="RefSeq" id="WP_113823520.1">
    <property type="nucleotide sequence ID" value="NZ_QOCE01000031.1"/>
</dbReference>
<dbReference type="CDD" id="cd02209">
    <property type="entry name" value="cupin_XRE_C"/>
    <property type="match status" value="1"/>
</dbReference>
<gene>
    <name evidence="3" type="ORF">DS909_11075</name>
</gene>
<dbReference type="CDD" id="cd00093">
    <property type="entry name" value="HTH_XRE"/>
    <property type="match status" value="1"/>
</dbReference>
<dbReference type="SMART" id="SM00530">
    <property type="entry name" value="HTH_XRE"/>
    <property type="match status" value="1"/>
</dbReference>
<protein>
    <submittedName>
        <fullName evidence="3">XRE family transcriptional regulator</fullName>
    </submittedName>
</protein>
<dbReference type="Gene3D" id="2.60.120.10">
    <property type="entry name" value="Jelly Rolls"/>
    <property type="match status" value="1"/>
</dbReference>
<accession>A0A366WZS5</accession>
<dbReference type="Pfam" id="PF07883">
    <property type="entry name" value="Cupin_2"/>
    <property type="match status" value="1"/>
</dbReference>
<dbReference type="Proteomes" id="UP000252706">
    <property type="component" value="Unassembled WGS sequence"/>
</dbReference>
<dbReference type="PANTHER" id="PTHR46797:SF25">
    <property type="entry name" value="TRANSCRIPTIONAL REGULATOR"/>
    <property type="match status" value="1"/>
</dbReference>
<evidence type="ECO:0000259" key="2">
    <source>
        <dbReference type="PROSITE" id="PS50943"/>
    </source>
</evidence>
<dbReference type="InterPro" id="IPR013096">
    <property type="entry name" value="Cupin_2"/>
</dbReference>
<dbReference type="GO" id="GO:0003700">
    <property type="term" value="F:DNA-binding transcription factor activity"/>
    <property type="evidence" value="ECO:0007669"/>
    <property type="project" value="TreeGrafter"/>
</dbReference>
<evidence type="ECO:0000313" key="4">
    <source>
        <dbReference type="Proteomes" id="UP000252706"/>
    </source>
</evidence>
<dbReference type="EMBL" id="QOCE01000031">
    <property type="protein sequence ID" value="RBW54385.1"/>
    <property type="molecule type" value="Genomic_DNA"/>
</dbReference>
<evidence type="ECO:0000313" key="3">
    <source>
        <dbReference type="EMBL" id="RBW54385.1"/>
    </source>
</evidence>
<keyword evidence="1" id="KW-0238">DNA-binding</keyword>
<dbReference type="AlphaFoldDB" id="A0A366WZS5"/>
<dbReference type="PANTHER" id="PTHR46797">
    <property type="entry name" value="HTH-TYPE TRANSCRIPTIONAL REGULATOR"/>
    <property type="match status" value="1"/>
</dbReference>
<dbReference type="Gene3D" id="1.10.260.40">
    <property type="entry name" value="lambda repressor-like DNA-binding domains"/>
    <property type="match status" value="1"/>
</dbReference>
<dbReference type="SUPFAM" id="SSF51182">
    <property type="entry name" value="RmlC-like cupins"/>
    <property type="match status" value="1"/>
</dbReference>
<sequence length="200" mass="21940">MIASEKIEPAKLGNLIRKCRQKRKLTLKELCDKAGVSVGYLSQVERGNATPSLGTLAQIARALDLGLDYFVITPKPGDAVSYADQRRKFSISDTGVTYEALSTEFPGHELSAFIVNCPPGFQSETFQHEGEEFIYVLSGSIEKSLDGETFTLREGDSLHYNGITPHGWKTVGDIPARMLWTGTLVVLQDAQKGRLPGHRG</sequence>
<dbReference type="SUPFAM" id="SSF47413">
    <property type="entry name" value="lambda repressor-like DNA-binding domains"/>
    <property type="match status" value="1"/>
</dbReference>
<dbReference type="InterPro" id="IPR010982">
    <property type="entry name" value="Lambda_DNA-bd_dom_sf"/>
</dbReference>
<dbReference type="InterPro" id="IPR001387">
    <property type="entry name" value="Cro/C1-type_HTH"/>
</dbReference>
<dbReference type="OrthoDB" id="9814751at2"/>
<comment type="caution">
    <text evidence="3">The sequence shown here is derived from an EMBL/GenBank/DDBJ whole genome shotgun (WGS) entry which is preliminary data.</text>
</comment>
<feature type="domain" description="HTH cro/C1-type" evidence="2">
    <location>
        <begin position="16"/>
        <end position="70"/>
    </location>
</feature>
<dbReference type="InterPro" id="IPR011051">
    <property type="entry name" value="RmlC_Cupin_sf"/>
</dbReference>
<dbReference type="GO" id="GO:0003677">
    <property type="term" value="F:DNA binding"/>
    <property type="evidence" value="ECO:0007669"/>
    <property type="project" value="UniProtKB-KW"/>
</dbReference>
<organism evidence="3 4">
    <name type="scientific">Phaeobacter gallaeciensis</name>
    <dbReference type="NCBI Taxonomy" id="60890"/>
    <lineage>
        <taxon>Bacteria</taxon>
        <taxon>Pseudomonadati</taxon>
        <taxon>Pseudomonadota</taxon>
        <taxon>Alphaproteobacteria</taxon>
        <taxon>Rhodobacterales</taxon>
        <taxon>Roseobacteraceae</taxon>
        <taxon>Phaeobacter</taxon>
    </lineage>
</organism>
<dbReference type="InterPro" id="IPR014710">
    <property type="entry name" value="RmlC-like_jellyroll"/>
</dbReference>
<reference evidence="3 4" key="1">
    <citation type="submission" date="2018-07" db="EMBL/GenBank/DDBJ databases">
        <title>Modular assembly of carbohydrate-degrading microbial communities in the ocean.</title>
        <authorList>
            <person name="Enke T.N."/>
            <person name="Datta M.S."/>
            <person name="Schwartzman J.A."/>
            <person name="Cermak N."/>
            <person name="Schmitz D.A."/>
            <person name="Barrere J."/>
            <person name="Cordero O.X."/>
        </authorList>
    </citation>
    <scope>NUCLEOTIDE SEQUENCE [LARGE SCALE GENOMIC DNA]</scope>
    <source>
        <strain evidence="3 4">C3M10</strain>
    </source>
</reference>
<evidence type="ECO:0000256" key="1">
    <source>
        <dbReference type="ARBA" id="ARBA00023125"/>
    </source>
</evidence>
<dbReference type="Pfam" id="PF01381">
    <property type="entry name" value="HTH_3"/>
    <property type="match status" value="1"/>
</dbReference>
<name>A0A366WZS5_9RHOB</name>
<dbReference type="PROSITE" id="PS50943">
    <property type="entry name" value="HTH_CROC1"/>
    <property type="match status" value="1"/>
</dbReference>
<dbReference type="GO" id="GO:0005829">
    <property type="term" value="C:cytosol"/>
    <property type="evidence" value="ECO:0007669"/>
    <property type="project" value="TreeGrafter"/>
</dbReference>
<proteinExistence type="predicted"/>
<dbReference type="InterPro" id="IPR050807">
    <property type="entry name" value="TransReg_Diox_bact_type"/>
</dbReference>